<dbReference type="OrthoDB" id="975478at2"/>
<keyword evidence="3" id="KW-1185">Reference proteome</keyword>
<keyword evidence="1" id="KW-0812">Transmembrane</keyword>
<evidence type="ECO:0000313" key="2">
    <source>
        <dbReference type="EMBL" id="SFQ21949.1"/>
    </source>
</evidence>
<sequence length="217" mass="24135">MTDDNKHSFEEQWRQAFDESSLTPSDMVWDGIDSQLDKIAATPLKPSGGGLPAYYIGGVLVGGVLTAITALWYFNNSEKKEVETKPVITKEIILEKPVNKVPEAPVEIKEEQSILPAKTQVKSIKIEEKVTQKLPDALPQLKENTVPEDIAEERIILDTIKTLPISTTKSLQVTVTSKPEIHEIDKTPYYEKPKPKPKKKSILSKVKVSVGVGAYQQ</sequence>
<keyword evidence="1" id="KW-0472">Membrane</keyword>
<dbReference type="RefSeq" id="WP_092018648.1">
    <property type="nucleotide sequence ID" value="NZ_FOXH01000012.1"/>
</dbReference>
<feature type="transmembrane region" description="Helical" evidence="1">
    <location>
        <begin position="53"/>
        <end position="74"/>
    </location>
</feature>
<reference evidence="2 3" key="1">
    <citation type="submission" date="2016-10" db="EMBL/GenBank/DDBJ databases">
        <authorList>
            <person name="de Groot N.N."/>
        </authorList>
    </citation>
    <scope>NUCLEOTIDE SEQUENCE [LARGE SCALE GENOMIC DNA]</scope>
    <source>
        <strain evidence="3">E92,LMG 26720,CCM 7988</strain>
    </source>
</reference>
<gene>
    <name evidence="2" type="ORF">SAMN04515674_112110</name>
</gene>
<dbReference type="STRING" id="1079859.SAMN04515674_112110"/>
<accession>A0A1I5WQD9</accession>
<evidence type="ECO:0000313" key="3">
    <source>
        <dbReference type="Proteomes" id="UP000199306"/>
    </source>
</evidence>
<dbReference type="Proteomes" id="UP000199306">
    <property type="component" value="Unassembled WGS sequence"/>
</dbReference>
<keyword evidence="1" id="KW-1133">Transmembrane helix</keyword>
<organism evidence="2 3">
    <name type="scientific">Pseudarcicella hirudinis</name>
    <dbReference type="NCBI Taxonomy" id="1079859"/>
    <lineage>
        <taxon>Bacteria</taxon>
        <taxon>Pseudomonadati</taxon>
        <taxon>Bacteroidota</taxon>
        <taxon>Cytophagia</taxon>
        <taxon>Cytophagales</taxon>
        <taxon>Flectobacillaceae</taxon>
        <taxon>Pseudarcicella</taxon>
    </lineage>
</organism>
<protein>
    <submittedName>
        <fullName evidence="2">Uncharacterized protein</fullName>
    </submittedName>
</protein>
<name>A0A1I5WQD9_9BACT</name>
<dbReference type="AlphaFoldDB" id="A0A1I5WQD9"/>
<evidence type="ECO:0000256" key="1">
    <source>
        <dbReference type="SAM" id="Phobius"/>
    </source>
</evidence>
<dbReference type="EMBL" id="FOXH01000012">
    <property type="protein sequence ID" value="SFQ21949.1"/>
    <property type="molecule type" value="Genomic_DNA"/>
</dbReference>
<proteinExistence type="predicted"/>